<protein>
    <submittedName>
        <fullName evidence="2">Arylamine N-acetyltransferase</fullName>
    </submittedName>
</protein>
<dbReference type="SUPFAM" id="SSF54001">
    <property type="entry name" value="Cysteine proteinases"/>
    <property type="match status" value="1"/>
</dbReference>
<gene>
    <name evidence="2" type="ORF">NP777_07330</name>
</gene>
<dbReference type="Pfam" id="PF00797">
    <property type="entry name" value="Acetyltransf_2"/>
    <property type="match status" value="1"/>
</dbReference>
<dbReference type="PANTHER" id="PTHR11786">
    <property type="entry name" value="N-HYDROXYARYLAMINE O-ACETYLTRANSFERASE"/>
    <property type="match status" value="1"/>
</dbReference>
<dbReference type="Gene3D" id="3.30.2140.20">
    <property type="match status" value="1"/>
</dbReference>
<accession>A0ABT1USG6</accession>
<comment type="caution">
    <text evidence="2">The sequence shown here is derived from an EMBL/GenBank/DDBJ whole genome shotgun (WGS) entry which is preliminary data.</text>
</comment>
<dbReference type="InterPro" id="IPR001447">
    <property type="entry name" value="Arylamine_N-AcTrfase"/>
</dbReference>
<dbReference type="RefSeq" id="WP_256649235.1">
    <property type="nucleotide sequence ID" value="NZ_JANIAA010000003.1"/>
</dbReference>
<keyword evidence="3" id="KW-1185">Reference proteome</keyword>
<reference evidence="2 3" key="1">
    <citation type="submission" date="2022-07" db="EMBL/GenBank/DDBJ databases">
        <authorList>
            <person name="Phongsopitanun W."/>
            <person name="Tanasupawat S."/>
        </authorList>
    </citation>
    <scope>NUCLEOTIDE SEQUENCE [LARGE SCALE GENOMIC DNA]</scope>
    <source>
        <strain evidence="2 3">RCU-064</strain>
    </source>
</reference>
<dbReference type="Proteomes" id="UP001204746">
    <property type="component" value="Unassembled WGS sequence"/>
</dbReference>
<name>A0ABT1USG6_9ACTN</name>
<evidence type="ECO:0000256" key="1">
    <source>
        <dbReference type="ARBA" id="ARBA00006547"/>
    </source>
</evidence>
<dbReference type="InterPro" id="IPR038765">
    <property type="entry name" value="Papain-like_cys_pep_sf"/>
</dbReference>
<organism evidence="2 3">
    <name type="scientific">Streptomyces rugosispiralis</name>
    <dbReference type="NCBI Taxonomy" id="2967341"/>
    <lineage>
        <taxon>Bacteria</taxon>
        <taxon>Bacillati</taxon>
        <taxon>Actinomycetota</taxon>
        <taxon>Actinomycetes</taxon>
        <taxon>Kitasatosporales</taxon>
        <taxon>Streptomycetaceae</taxon>
        <taxon>Streptomyces</taxon>
    </lineage>
</organism>
<dbReference type="PANTHER" id="PTHR11786:SF0">
    <property type="entry name" value="ARYLAMINE N-ACETYLTRANSFERASE 4-RELATED"/>
    <property type="match status" value="1"/>
</dbReference>
<sequence length="261" mass="29501">MTHSMFDVAKYLRRIGVEGTPPPTLDTLRHLHKRHLMAVPYDNSTAPDRLPASRHLTNVPLDLVFEHVVTEGHGGVCYELNRLFHTLLAELGYDVRMVAAAVRQANGTFGPEREHTFDLVHLDGRTHLVDVGFPGPSYSEPLSLSEEEQHQYGCSYRVTEQDGYRVVERRPKETDWQPVYRFRPELADPAGWDAVRLDSLDDYAQDSVLAGTTFRSRATGNGKIVLIGRRYFTVEDGVERTKVLVKADEFQDVVDLILAGE</sequence>
<evidence type="ECO:0000313" key="2">
    <source>
        <dbReference type="EMBL" id="MCQ8188060.1"/>
    </source>
</evidence>
<evidence type="ECO:0000313" key="3">
    <source>
        <dbReference type="Proteomes" id="UP001204746"/>
    </source>
</evidence>
<dbReference type="EMBL" id="JANIAA010000003">
    <property type="protein sequence ID" value="MCQ8188060.1"/>
    <property type="molecule type" value="Genomic_DNA"/>
</dbReference>
<comment type="similarity">
    <text evidence="1">Belongs to the arylamine N-acetyltransferase family.</text>
</comment>
<dbReference type="InterPro" id="IPR053710">
    <property type="entry name" value="Arylamine_NAT_domain_sf"/>
</dbReference>
<proteinExistence type="inferred from homology"/>